<comment type="caution">
    <text evidence="2">The sequence shown here is derived from an EMBL/GenBank/DDBJ whole genome shotgun (WGS) entry which is preliminary data.</text>
</comment>
<evidence type="ECO:0000313" key="3">
    <source>
        <dbReference type="Proteomes" id="UP001179952"/>
    </source>
</evidence>
<sequence>MSLSVPNMRVTETCIDRVIFNTIDFQKWTDRDRPTSVPPPQKVQRKNPT</sequence>
<protein>
    <submittedName>
        <fullName evidence="2">Uncharacterized protein</fullName>
    </submittedName>
</protein>
<evidence type="ECO:0000256" key="1">
    <source>
        <dbReference type="SAM" id="MobiDB-lite"/>
    </source>
</evidence>
<name>A0AAV9BH68_ACOGR</name>
<dbReference type="Proteomes" id="UP001179952">
    <property type="component" value="Unassembled WGS sequence"/>
</dbReference>
<proteinExistence type="predicted"/>
<dbReference type="EMBL" id="JAUJYN010000003">
    <property type="protein sequence ID" value="KAK1275716.1"/>
    <property type="molecule type" value="Genomic_DNA"/>
</dbReference>
<organism evidence="2 3">
    <name type="scientific">Acorus gramineus</name>
    <name type="common">Dwarf sweet flag</name>
    <dbReference type="NCBI Taxonomy" id="55184"/>
    <lineage>
        <taxon>Eukaryota</taxon>
        <taxon>Viridiplantae</taxon>
        <taxon>Streptophyta</taxon>
        <taxon>Embryophyta</taxon>
        <taxon>Tracheophyta</taxon>
        <taxon>Spermatophyta</taxon>
        <taxon>Magnoliopsida</taxon>
        <taxon>Liliopsida</taxon>
        <taxon>Acoraceae</taxon>
        <taxon>Acorus</taxon>
    </lineage>
</organism>
<reference evidence="2" key="1">
    <citation type="journal article" date="2023" name="Nat. Commun.">
        <title>Diploid and tetraploid genomes of Acorus and the evolution of monocots.</title>
        <authorList>
            <person name="Ma L."/>
            <person name="Liu K.W."/>
            <person name="Li Z."/>
            <person name="Hsiao Y.Y."/>
            <person name="Qi Y."/>
            <person name="Fu T."/>
            <person name="Tang G.D."/>
            <person name="Zhang D."/>
            <person name="Sun W.H."/>
            <person name="Liu D.K."/>
            <person name="Li Y."/>
            <person name="Chen G.Z."/>
            <person name="Liu X.D."/>
            <person name="Liao X.Y."/>
            <person name="Jiang Y.T."/>
            <person name="Yu X."/>
            <person name="Hao Y."/>
            <person name="Huang J."/>
            <person name="Zhao X.W."/>
            <person name="Ke S."/>
            <person name="Chen Y.Y."/>
            <person name="Wu W.L."/>
            <person name="Hsu J.L."/>
            <person name="Lin Y.F."/>
            <person name="Huang M.D."/>
            <person name="Li C.Y."/>
            <person name="Huang L."/>
            <person name="Wang Z.W."/>
            <person name="Zhao X."/>
            <person name="Zhong W.Y."/>
            <person name="Peng D.H."/>
            <person name="Ahmad S."/>
            <person name="Lan S."/>
            <person name="Zhang J.S."/>
            <person name="Tsai W.C."/>
            <person name="Van de Peer Y."/>
            <person name="Liu Z.J."/>
        </authorList>
    </citation>
    <scope>NUCLEOTIDE SEQUENCE</scope>
    <source>
        <strain evidence="2">SCP</strain>
    </source>
</reference>
<accession>A0AAV9BH68</accession>
<evidence type="ECO:0000313" key="2">
    <source>
        <dbReference type="EMBL" id="KAK1275716.1"/>
    </source>
</evidence>
<dbReference type="AlphaFoldDB" id="A0AAV9BH68"/>
<feature type="region of interest" description="Disordered" evidence="1">
    <location>
        <begin position="29"/>
        <end position="49"/>
    </location>
</feature>
<gene>
    <name evidence="2" type="ORF">QJS04_geneDACA012796</name>
</gene>
<reference evidence="2" key="2">
    <citation type="submission" date="2023-06" db="EMBL/GenBank/DDBJ databases">
        <authorList>
            <person name="Ma L."/>
            <person name="Liu K.-W."/>
            <person name="Li Z."/>
            <person name="Hsiao Y.-Y."/>
            <person name="Qi Y."/>
            <person name="Fu T."/>
            <person name="Tang G."/>
            <person name="Zhang D."/>
            <person name="Sun W.-H."/>
            <person name="Liu D.-K."/>
            <person name="Li Y."/>
            <person name="Chen G.-Z."/>
            <person name="Liu X.-D."/>
            <person name="Liao X.-Y."/>
            <person name="Jiang Y.-T."/>
            <person name="Yu X."/>
            <person name="Hao Y."/>
            <person name="Huang J."/>
            <person name="Zhao X.-W."/>
            <person name="Ke S."/>
            <person name="Chen Y.-Y."/>
            <person name="Wu W.-L."/>
            <person name="Hsu J.-L."/>
            <person name="Lin Y.-F."/>
            <person name="Huang M.-D."/>
            <person name="Li C.-Y."/>
            <person name="Huang L."/>
            <person name="Wang Z.-W."/>
            <person name="Zhao X."/>
            <person name="Zhong W.-Y."/>
            <person name="Peng D.-H."/>
            <person name="Ahmad S."/>
            <person name="Lan S."/>
            <person name="Zhang J.-S."/>
            <person name="Tsai W.-C."/>
            <person name="Van De Peer Y."/>
            <person name="Liu Z.-J."/>
        </authorList>
    </citation>
    <scope>NUCLEOTIDE SEQUENCE</scope>
    <source>
        <strain evidence="2">SCP</strain>
        <tissue evidence="2">Leaves</tissue>
    </source>
</reference>
<keyword evidence="3" id="KW-1185">Reference proteome</keyword>